<reference evidence="3 4" key="1">
    <citation type="submission" date="2022-03" db="EMBL/GenBank/DDBJ databases">
        <title>Genome sequencing of Morococcus cerebrosus.</title>
        <authorList>
            <person name="Baek M.-G."/>
            <person name="Yi H."/>
        </authorList>
    </citation>
    <scope>NUCLEOTIDE SEQUENCE [LARGE SCALE GENOMIC DNA]</scope>
    <source>
        <strain evidence="3 4">CIP 81.93</strain>
    </source>
</reference>
<protein>
    <submittedName>
        <fullName evidence="3">Uncharacterized protein</fullName>
    </submittedName>
</protein>
<keyword evidence="4" id="KW-1185">Reference proteome</keyword>
<evidence type="ECO:0000313" key="4">
    <source>
        <dbReference type="Proteomes" id="UP000829504"/>
    </source>
</evidence>
<keyword evidence="2" id="KW-0812">Transmembrane</keyword>
<feature type="transmembrane region" description="Helical" evidence="2">
    <location>
        <begin position="114"/>
        <end position="133"/>
    </location>
</feature>
<accession>A0ABY3YBP5</accession>
<dbReference type="EMBL" id="CP094242">
    <property type="protein sequence ID" value="UNV86745.1"/>
    <property type="molecule type" value="Genomic_DNA"/>
</dbReference>
<proteinExistence type="predicted"/>
<evidence type="ECO:0000256" key="2">
    <source>
        <dbReference type="SAM" id="Phobius"/>
    </source>
</evidence>
<evidence type="ECO:0000313" key="3">
    <source>
        <dbReference type="EMBL" id="UNV86745.1"/>
    </source>
</evidence>
<keyword evidence="1" id="KW-0175">Coiled coil</keyword>
<feature type="transmembrane region" description="Helical" evidence="2">
    <location>
        <begin position="85"/>
        <end position="102"/>
    </location>
</feature>
<dbReference type="Proteomes" id="UP000829504">
    <property type="component" value="Chromosome"/>
</dbReference>
<evidence type="ECO:0000256" key="1">
    <source>
        <dbReference type="SAM" id="Coils"/>
    </source>
</evidence>
<organism evidence="3 4">
    <name type="scientific">Morococcus cerebrosus</name>
    <dbReference type="NCBI Taxonomy" id="1056807"/>
    <lineage>
        <taxon>Bacteria</taxon>
        <taxon>Pseudomonadati</taxon>
        <taxon>Pseudomonadota</taxon>
        <taxon>Betaproteobacteria</taxon>
        <taxon>Neisseriales</taxon>
        <taxon>Neisseriaceae</taxon>
        <taxon>Morococcus</taxon>
    </lineage>
</organism>
<dbReference type="RefSeq" id="WP_156122135.1">
    <property type="nucleotide sequence ID" value="NZ_CP094242.1"/>
</dbReference>
<name>A0ABY3YBP5_9NEIS</name>
<gene>
    <name evidence="3" type="ORF">MON37_08685</name>
</gene>
<feature type="coiled-coil region" evidence="1">
    <location>
        <begin position="20"/>
        <end position="61"/>
    </location>
</feature>
<keyword evidence="2" id="KW-1133">Transmembrane helix</keyword>
<sequence length="215" mass="25014">MLPHTGLFLLWKVALQMRIRHALEKSIQKYQNEVNEKIVEVQQRINDVDKLKEKLDEYKTAFTFVGLNKGFENLLRQKNEAKTKTFRLLSGLAIVTILPLGFSFYEKFMAGVDILWQSMLPVIGLEFILIYFFRVVLTHYHSIQTQIMQLELRQSLCEFIQSYAEYAKKIKTNDKDALEKFENLIFSSILSNPDKVPGTFDGVEGLTSLLKELKK</sequence>
<keyword evidence="2" id="KW-0472">Membrane</keyword>